<protein>
    <submittedName>
        <fullName evidence="1">YbjN domain-containing protein</fullName>
    </submittedName>
</protein>
<dbReference type="EMBL" id="QBMP01000080">
    <property type="protein sequence ID" value="PZO56091.1"/>
    <property type="molecule type" value="Genomic_DNA"/>
</dbReference>
<evidence type="ECO:0000313" key="2">
    <source>
        <dbReference type="Proteomes" id="UP000249794"/>
    </source>
</evidence>
<sequence>MATSTPVASDLSNTQDENSETSFVSSYVDVIETVISSLEQEGTAMVNHSEDGYLWKFRYGTVDVYVQLSGETDEDMLTTWSPVHKLPVQNEAEMMRRLLELNCGSTFEACFGLLDQRVVVFSTRTLKDINASEISRLMTIVASIADENDELLLKDYPAA</sequence>
<name>A0A2W4ZBN2_9CYAN</name>
<dbReference type="AlphaFoldDB" id="A0A2W4ZBN2"/>
<dbReference type="InterPro" id="IPR019660">
    <property type="entry name" value="Put_sensory_transdc_reg_YbjN"/>
</dbReference>
<dbReference type="SUPFAM" id="SSF69635">
    <property type="entry name" value="Type III secretory system chaperone-like"/>
    <property type="match status" value="1"/>
</dbReference>
<reference evidence="1 2" key="2">
    <citation type="submission" date="2018-06" db="EMBL/GenBank/DDBJ databases">
        <title>Metagenomic assembly of (sub)arctic Cyanobacteria and their associated microbiome from non-axenic cultures.</title>
        <authorList>
            <person name="Baurain D."/>
        </authorList>
    </citation>
    <scope>NUCLEOTIDE SEQUENCE [LARGE SCALE GENOMIC DNA]</scope>
    <source>
        <strain evidence="1">ULC027bin1</strain>
    </source>
</reference>
<dbReference type="Pfam" id="PF10722">
    <property type="entry name" value="YbjN"/>
    <property type="match status" value="1"/>
</dbReference>
<evidence type="ECO:0000313" key="1">
    <source>
        <dbReference type="EMBL" id="PZO56091.1"/>
    </source>
</evidence>
<dbReference type="CDD" id="cd17036">
    <property type="entry name" value="T3SC_YbjN-like_1"/>
    <property type="match status" value="1"/>
</dbReference>
<dbReference type="Gene3D" id="3.30.1460.10">
    <property type="match status" value="1"/>
</dbReference>
<gene>
    <name evidence="1" type="ORF">DCF15_09400</name>
</gene>
<organism evidence="1 2">
    <name type="scientific">Phormidesmis priestleyi</name>
    <dbReference type="NCBI Taxonomy" id="268141"/>
    <lineage>
        <taxon>Bacteria</taxon>
        <taxon>Bacillati</taxon>
        <taxon>Cyanobacteriota</taxon>
        <taxon>Cyanophyceae</taxon>
        <taxon>Leptolyngbyales</taxon>
        <taxon>Leptolyngbyaceae</taxon>
        <taxon>Phormidesmis</taxon>
    </lineage>
</organism>
<dbReference type="Proteomes" id="UP000249794">
    <property type="component" value="Unassembled WGS sequence"/>
</dbReference>
<comment type="caution">
    <text evidence="1">The sequence shown here is derived from an EMBL/GenBank/DDBJ whole genome shotgun (WGS) entry which is preliminary data.</text>
</comment>
<proteinExistence type="predicted"/>
<accession>A0A2W4ZBN2</accession>
<reference evidence="2" key="1">
    <citation type="submission" date="2018-04" db="EMBL/GenBank/DDBJ databases">
        <authorList>
            <person name="Cornet L."/>
        </authorList>
    </citation>
    <scope>NUCLEOTIDE SEQUENCE [LARGE SCALE GENOMIC DNA]</scope>
</reference>